<feature type="compositionally biased region" description="Basic and acidic residues" evidence="1">
    <location>
        <begin position="64"/>
        <end position="82"/>
    </location>
</feature>
<name>A0A2N1M5B0_9GLOM</name>
<organism evidence="2 3">
    <name type="scientific">Rhizophagus irregularis</name>
    <dbReference type="NCBI Taxonomy" id="588596"/>
    <lineage>
        <taxon>Eukaryota</taxon>
        <taxon>Fungi</taxon>
        <taxon>Fungi incertae sedis</taxon>
        <taxon>Mucoromycota</taxon>
        <taxon>Glomeromycotina</taxon>
        <taxon>Glomeromycetes</taxon>
        <taxon>Glomerales</taxon>
        <taxon>Glomeraceae</taxon>
        <taxon>Rhizophagus</taxon>
    </lineage>
</organism>
<reference evidence="2 3" key="2">
    <citation type="submission" date="2017-10" db="EMBL/GenBank/DDBJ databases">
        <title>Extensive intraspecific genome diversity in a model arbuscular mycorrhizal fungus.</title>
        <authorList>
            <person name="Chen E.C.H."/>
            <person name="Morin E."/>
            <person name="Baudet D."/>
            <person name="Noel J."/>
            <person name="Ndikumana S."/>
            <person name="Charron P."/>
            <person name="St-Onge C."/>
            <person name="Giorgi J."/>
            <person name="Grigoriev I.V."/>
            <person name="Roux C."/>
            <person name="Martin F.M."/>
            <person name="Corradi N."/>
        </authorList>
    </citation>
    <scope>NUCLEOTIDE SEQUENCE [LARGE SCALE GENOMIC DNA]</scope>
    <source>
        <strain evidence="2 3">C2</strain>
    </source>
</reference>
<gene>
    <name evidence="2" type="ORF">RhiirC2_799228</name>
</gene>
<sequence>MSRRQQEPPENWRNHPDNKKLSEGTRKYIQKRGDLTEESSNSSKVVYKSPQLPSETSNKKQKSANKESKKNFHLSTDRDGDGAHWTSTNEDKSAGFYSRTIEKGRDDNGRGWALDIQDRQYYGSSDSSHKQRRLLEQVEREIIPSTSSGRQKQRTTKEDEEIRKQNKSAKISHYKKWSG</sequence>
<evidence type="ECO:0000256" key="1">
    <source>
        <dbReference type="SAM" id="MobiDB-lite"/>
    </source>
</evidence>
<dbReference type="VEuPathDB" id="FungiDB:FUN_012145"/>
<feature type="compositionally biased region" description="Basic residues" evidence="1">
    <location>
        <begin position="165"/>
        <end position="179"/>
    </location>
</feature>
<evidence type="ECO:0000313" key="2">
    <source>
        <dbReference type="EMBL" id="PKK56823.1"/>
    </source>
</evidence>
<dbReference type="Proteomes" id="UP000233469">
    <property type="component" value="Unassembled WGS sequence"/>
</dbReference>
<comment type="caution">
    <text evidence="2">The sequence shown here is derived from an EMBL/GenBank/DDBJ whole genome shotgun (WGS) entry which is preliminary data.</text>
</comment>
<feature type="region of interest" description="Disordered" evidence="1">
    <location>
        <begin position="139"/>
        <end position="179"/>
    </location>
</feature>
<protein>
    <submittedName>
        <fullName evidence="2">Uncharacterized protein</fullName>
    </submittedName>
</protein>
<reference evidence="2 3" key="1">
    <citation type="submission" date="2016-04" db="EMBL/GenBank/DDBJ databases">
        <title>Genome analyses suggest a sexual origin of heterokaryosis in a supposedly ancient asexual fungus.</title>
        <authorList>
            <person name="Ropars J."/>
            <person name="Sedzielewska K."/>
            <person name="Noel J."/>
            <person name="Charron P."/>
            <person name="Farinelli L."/>
            <person name="Marton T."/>
            <person name="Kruger M."/>
            <person name="Pelin A."/>
            <person name="Brachmann A."/>
            <person name="Corradi N."/>
        </authorList>
    </citation>
    <scope>NUCLEOTIDE SEQUENCE [LARGE SCALE GENOMIC DNA]</scope>
    <source>
        <strain evidence="2 3">C2</strain>
    </source>
</reference>
<evidence type="ECO:0000313" key="3">
    <source>
        <dbReference type="Proteomes" id="UP000233469"/>
    </source>
</evidence>
<feature type="region of interest" description="Disordered" evidence="1">
    <location>
        <begin position="1"/>
        <end position="111"/>
    </location>
</feature>
<feature type="compositionally biased region" description="Basic and acidic residues" evidence="1">
    <location>
        <begin position="155"/>
        <end position="164"/>
    </location>
</feature>
<proteinExistence type="predicted"/>
<accession>A0A2N1M5B0</accession>
<dbReference type="EMBL" id="LLXL01005077">
    <property type="protein sequence ID" value="PKK56823.1"/>
    <property type="molecule type" value="Genomic_DNA"/>
</dbReference>
<feature type="compositionally biased region" description="Basic and acidic residues" evidence="1">
    <location>
        <begin position="100"/>
        <end position="109"/>
    </location>
</feature>
<feature type="compositionally biased region" description="Basic and acidic residues" evidence="1">
    <location>
        <begin position="1"/>
        <end position="35"/>
    </location>
</feature>
<dbReference type="AlphaFoldDB" id="A0A2N1M5B0"/>